<sequence>MWPRKKRHSPYDPASGQQHGRHQPPVSPGYGSATNANSGQSGTRSVIIYNTFNYYTASLALPPSPYMPPHGSNRSPNYSHGHGSQSHGQRRTLTYDPELQFQGIAYGQVELEFNPPSPGRPIQRPIAEPSTSPPPDASLGHSANDGQAHTRRYSASAAVGQDRYGQGHGYEHGRDHARPRRESQSQSQSQFQAQQMLGPHYQGSDMQYHTQDRRASQPQERRASDAHASRSQSHSQWAPSPSQHQYTYACATPYFWVTSSRPWPPPLTAIVERRDSDMSEGRRHNRRRAQSFSPSQPSLQRIARFTIAVDESKRRDIDMARWPSGLRRQLNAQTGPGSSPSVMKPDDSALARAMGSCVQPTSETSSMVHGRYFRSLNVD</sequence>
<feature type="compositionally biased region" description="Basic and acidic residues" evidence="1">
    <location>
        <begin position="169"/>
        <end position="183"/>
    </location>
</feature>
<protein>
    <submittedName>
        <fullName evidence="2">Uncharacterized protein</fullName>
    </submittedName>
</protein>
<name>A0A4Y9ZEY0_9AGAM</name>
<dbReference type="EMBL" id="SEOQ01000017">
    <property type="protein sequence ID" value="TFY72361.1"/>
    <property type="molecule type" value="Genomic_DNA"/>
</dbReference>
<feature type="region of interest" description="Disordered" evidence="1">
    <location>
        <begin position="273"/>
        <end position="298"/>
    </location>
</feature>
<comment type="caution">
    <text evidence="2">The sequence shown here is derived from an EMBL/GenBank/DDBJ whole genome shotgun (WGS) entry which is preliminary data.</text>
</comment>
<evidence type="ECO:0000256" key="1">
    <source>
        <dbReference type="SAM" id="MobiDB-lite"/>
    </source>
</evidence>
<feature type="region of interest" description="Disordered" evidence="1">
    <location>
        <begin position="323"/>
        <end position="346"/>
    </location>
</feature>
<feature type="region of interest" description="Disordered" evidence="1">
    <location>
        <begin position="1"/>
        <end position="41"/>
    </location>
</feature>
<dbReference type="Proteomes" id="UP000298327">
    <property type="component" value="Unassembled WGS sequence"/>
</dbReference>
<feature type="compositionally biased region" description="Basic and acidic residues" evidence="1">
    <location>
        <begin position="210"/>
        <end position="228"/>
    </location>
</feature>
<proteinExistence type="predicted"/>
<feature type="compositionally biased region" description="Polar residues" evidence="1">
    <location>
        <begin position="330"/>
        <end position="341"/>
    </location>
</feature>
<evidence type="ECO:0000313" key="2">
    <source>
        <dbReference type="EMBL" id="TFY72361.1"/>
    </source>
</evidence>
<organism evidence="2 3">
    <name type="scientific">Dentipellis fragilis</name>
    <dbReference type="NCBI Taxonomy" id="205917"/>
    <lineage>
        <taxon>Eukaryota</taxon>
        <taxon>Fungi</taxon>
        <taxon>Dikarya</taxon>
        <taxon>Basidiomycota</taxon>
        <taxon>Agaricomycotina</taxon>
        <taxon>Agaricomycetes</taxon>
        <taxon>Russulales</taxon>
        <taxon>Hericiaceae</taxon>
        <taxon>Dentipellis</taxon>
    </lineage>
</organism>
<accession>A0A4Y9ZEY0</accession>
<evidence type="ECO:0000313" key="3">
    <source>
        <dbReference type="Proteomes" id="UP000298327"/>
    </source>
</evidence>
<feature type="region of interest" description="Disordered" evidence="1">
    <location>
        <begin position="65"/>
        <end position="90"/>
    </location>
</feature>
<feature type="compositionally biased region" description="Polar residues" evidence="1">
    <location>
        <begin position="72"/>
        <end position="87"/>
    </location>
</feature>
<feature type="region of interest" description="Disordered" evidence="1">
    <location>
        <begin position="111"/>
        <end position="243"/>
    </location>
</feature>
<feature type="compositionally biased region" description="Basic and acidic residues" evidence="1">
    <location>
        <begin position="273"/>
        <end position="282"/>
    </location>
</feature>
<dbReference type="AlphaFoldDB" id="A0A4Y9ZEY0"/>
<keyword evidence="3" id="KW-1185">Reference proteome</keyword>
<feature type="compositionally biased region" description="Low complexity" evidence="1">
    <location>
        <begin position="184"/>
        <end position="195"/>
    </location>
</feature>
<feature type="compositionally biased region" description="Polar residues" evidence="1">
    <location>
        <begin position="32"/>
        <end position="41"/>
    </location>
</feature>
<feature type="compositionally biased region" description="Polar residues" evidence="1">
    <location>
        <begin position="229"/>
        <end position="243"/>
    </location>
</feature>
<reference evidence="2 3" key="1">
    <citation type="submission" date="2019-02" db="EMBL/GenBank/DDBJ databases">
        <title>Genome sequencing of the rare red list fungi Dentipellis fragilis.</title>
        <authorList>
            <person name="Buettner E."/>
            <person name="Kellner H."/>
        </authorList>
    </citation>
    <scope>NUCLEOTIDE SEQUENCE [LARGE SCALE GENOMIC DNA]</scope>
    <source>
        <strain evidence="2 3">DSM 105465</strain>
    </source>
</reference>
<gene>
    <name evidence="2" type="ORF">EVG20_g645</name>
</gene>